<dbReference type="InterPro" id="IPR037523">
    <property type="entry name" value="VOC_core"/>
</dbReference>
<sequence length="121" mass="13070">MSFTSIRIITEDVDRSVAFYELVTGQVAVRPAPVFAQFEGDGAVLAIAAPATVAALGDVVVPGKNRSVFVEFEVTDVDAAFRRLEPALHDVVQPPTTMPWGNRSALFRDPDGNLVNLFARP</sequence>
<dbReference type="EMBL" id="JAGYPE010000008">
    <property type="protein sequence ID" value="MBS4187300.1"/>
    <property type="molecule type" value="Genomic_DNA"/>
</dbReference>
<feature type="domain" description="VOC" evidence="1">
    <location>
        <begin position="2"/>
        <end position="120"/>
    </location>
</feature>
<dbReference type="SUPFAM" id="SSF54593">
    <property type="entry name" value="Glyoxalase/Bleomycin resistance protein/Dihydroxybiphenyl dioxygenase"/>
    <property type="match status" value="1"/>
</dbReference>
<gene>
    <name evidence="2" type="ORF">KHB02_38680</name>
</gene>
<dbReference type="PROSITE" id="PS51819">
    <property type="entry name" value="VOC"/>
    <property type="match status" value="1"/>
</dbReference>
<accession>A0A942YF33</accession>
<reference evidence="2" key="1">
    <citation type="submission" date="2021-05" db="EMBL/GenBank/DDBJ databases">
        <title>Novel Bacillus species.</title>
        <authorList>
            <person name="Liu G."/>
        </authorList>
    </citation>
    <scope>NUCLEOTIDE SEQUENCE</scope>
    <source>
        <strain evidence="2">FJAT-50051</strain>
    </source>
</reference>
<dbReference type="InterPro" id="IPR029068">
    <property type="entry name" value="Glyas_Bleomycin-R_OHBP_Dase"/>
</dbReference>
<dbReference type="InterPro" id="IPR004360">
    <property type="entry name" value="Glyas_Fos-R_dOase_dom"/>
</dbReference>
<dbReference type="AlphaFoldDB" id="A0A942YF33"/>
<organism evidence="2">
    <name type="scientific">Neobacillus citreus</name>
    <dbReference type="NCBI Taxonomy" id="2833578"/>
    <lineage>
        <taxon>Bacteria</taxon>
        <taxon>Bacillati</taxon>
        <taxon>Bacillota</taxon>
        <taxon>Bacilli</taxon>
        <taxon>Bacillales</taxon>
        <taxon>Bacillaceae</taxon>
        <taxon>Neobacillus</taxon>
    </lineage>
</organism>
<evidence type="ECO:0000313" key="2">
    <source>
        <dbReference type="EMBL" id="MBS4187300.1"/>
    </source>
</evidence>
<evidence type="ECO:0000259" key="1">
    <source>
        <dbReference type="PROSITE" id="PS51819"/>
    </source>
</evidence>
<dbReference type="Pfam" id="PF00903">
    <property type="entry name" value="Glyoxalase"/>
    <property type="match status" value="1"/>
</dbReference>
<comment type="caution">
    <text evidence="2">The sequence shown here is derived from an EMBL/GenBank/DDBJ whole genome shotgun (WGS) entry which is preliminary data.</text>
</comment>
<protein>
    <submittedName>
        <fullName evidence="2">VOC family protein</fullName>
    </submittedName>
</protein>
<dbReference type="Gene3D" id="3.10.180.10">
    <property type="entry name" value="2,3-Dihydroxybiphenyl 1,2-Dioxygenase, domain 1"/>
    <property type="match status" value="1"/>
</dbReference>
<name>A0A942YF33_9BACI</name>
<proteinExistence type="predicted"/>